<name>A0ABY0H1W8_9PEZI</name>
<sequence length="184" mass="20251">MAETTKNVDTSGEPLSKVDSAVQGLSSSPPKEKAASRRKSSAVTGVASMKELSKETQKTGWKINTSPTTIDDKDILKFPLVTPMVRAIDLEFALGSHVTARNRLGVTIKDALDAIHKLNKKRADDELDRPYLEGFEWLPSHREYNDTEEGQAEKERDYMRLLVHLSSTPGVSNVGGKKKKKGGD</sequence>
<reference evidence="2 3" key="1">
    <citation type="submission" date="2018-06" db="EMBL/GenBank/DDBJ databases">
        <title>Complete Genomes of Monosporascus.</title>
        <authorList>
            <person name="Robinson A.J."/>
            <person name="Natvig D.O."/>
        </authorList>
    </citation>
    <scope>NUCLEOTIDE SEQUENCE [LARGE SCALE GENOMIC DNA]</scope>
    <source>
        <strain evidence="2 3">CBS 609.92</strain>
    </source>
</reference>
<keyword evidence="3" id="KW-1185">Reference proteome</keyword>
<comment type="caution">
    <text evidence="2">The sequence shown here is derived from an EMBL/GenBank/DDBJ whole genome shotgun (WGS) entry which is preliminary data.</text>
</comment>
<feature type="region of interest" description="Disordered" evidence="1">
    <location>
        <begin position="1"/>
        <end position="65"/>
    </location>
</feature>
<gene>
    <name evidence="2" type="ORF">DL762_006644</name>
</gene>
<evidence type="ECO:0000256" key="1">
    <source>
        <dbReference type="SAM" id="MobiDB-lite"/>
    </source>
</evidence>
<dbReference type="Proteomes" id="UP000294003">
    <property type="component" value="Unassembled WGS sequence"/>
</dbReference>
<evidence type="ECO:0000313" key="3">
    <source>
        <dbReference type="Proteomes" id="UP000294003"/>
    </source>
</evidence>
<dbReference type="EMBL" id="QJNS01000218">
    <property type="protein sequence ID" value="RYO82371.1"/>
    <property type="molecule type" value="Genomic_DNA"/>
</dbReference>
<organism evidence="2 3">
    <name type="scientific">Monosporascus cannonballus</name>
    <dbReference type="NCBI Taxonomy" id="155416"/>
    <lineage>
        <taxon>Eukaryota</taxon>
        <taxon>Fungi</taxon>
        <taxon>Dikarya</taxon>
        <taxon>Ascomycota</taxon>
        <taxon>Pezizomycotina</taxon>
        <taxon>Sordariomycetes</taxon>
        <taxon>Xylariomycetidae</taxon>
        <taxon>Xylariales</taxon>
        <taxon>Xylariales incertae sedis</taxon>
        <taxon>Monosporascus</taxon>
    </lineage>
</organism>
<accession>A0ABY0H1W8</accession>
<feature type="compositionally biased region" description="Polar residues" evidence="1">
    <location>
        <begin position="1"/>
        <end position="10"/>
    </location>
</feature>
<protein>
    <submittedName>
        <fullName evidence="2">Uncharacterized protein</fullName>
    </submittedName>
</protein>
<evidence type="ECO:0000313" key="2">
    <source>
        <dbReference type="EMBL" id="RYO82371.1"/>
    </source>
</evidence>
<proteinExistence type="predicted"/>